<evidence type="ECO:0008006" key="3">
    <source>
        <dbReference type="Google" id="ProtNLM"/>
    </source>
</evidence>
<sequence>MKQIAIVIASCLILYSCGGGGSSDTPINTPDIPTEQPITLPLVNDYALISTDDLLSQVNEQLSGLAIDDFLDEAYLIINEREIENSISDGLFDSINTEAPELTNISDEFNRQSGALFDHILTLLQGFEQSTFSPQQQISFDVFSKDLTYQSQWVENLSYNYPATYGFWGWQGSTETFFTQAFTFNNLEQAQLFLTLLNQTQRRFQQIETLLDNRANDGIVEPHWTFSYSQSLVADVAALSPQETSYYQAFEEQLNALSNIDNAEKQTLLATLQATIEQKVLPAYQNLATKMSSLMAQAPDQIGFGQFEGGQEFYQFTLNYYTNSTLSAEDIHQLGLDELDRIHQEMRLLFSQLGYPANESLSQSFARVNSDAPLILAANVKETYEDLIAQAYLELPTLFNSLPEQEVIVVGGQSGGYYIAGSDDGSRPGAFYANTVNNQPYTTMPTLAYHEAVPGHHLQIALANELDLPIFRRKAHFTSYIEGWGLYAERLAKDANWYSQDVYGDLGRLQFEAMRAARLVVDTGIHHYGWSVSQANDFHVENVGFDGSISRYSVWPGQAVAYTIGMLKILALREQAEVALGELYDIKTFHDVVLNNGAIPLDVLEDVVNHYITDTLARND</sequence>
<organism evidence="1 2">
    <name type="scientific">Thalassotalea eurytherma</name>
    <dbReference type="NCBI Taxonomy" id="1144278"/>
    <lineage>
        <taxon>Bacteria</taxon>
        <taxon>Pseudomonadati</taxon>
        <taxon>Pseudomonadota</taxon>
        <taxon>Gammaproteobacteria</taxon>
        <taxon>Alteromonadales</taxon>
        <taxon>Colwelliaceae</taxon>
        <taxon>Thalassotalea</taxon>
    </lineage>
</organism>
<dbReference type="InterPro" id="IPR010281">
    <property type="entry name" value="DUF885"/>
</dbReference>
<dbReference type="RefSeq" id="WP_284207527.1">
    <property type="nucleotide sequence ID" value="NZ_BSSU01000007.1"/>
</dbReference>
<proteinExistence type="predicted"/>
<evidence type="ECO:0000313" key="1">
    <source>
        <dbReference type="EMBL" id="GLX82169.1"/>
    </source>
</evidence>
<comment type="caution">
    <text evidence="1">The sequence shown here is derived from an EMBL/GenBank/DDBJ whole genome shotgun (WGS) entry which is preliminary data.</text>
</comment>
<dbReference type="Pfam" id="PF05960">
    <property type="entry name" value="DUF885"/>
    <property type="match status" value="1"/>
</dbReference>
<dbReference type="Proteomes" id="UP001157133">
    <property type="component" value="Unassembled WGS sequence"/>
</dbReference>
<evidence type="ECO:0000313" key="2">
    <source>
        <dbReference type="Proteomes" id="UP001157133"/>
    </source>
</evidence>
<protein>
    <recommendedName>
        <fullName evidence="3">DUF885 domain-containing protein</fullName>
    </recommendedName>
</protein>
<dbReference type="PANTHER" id="PTHR33361">
    <property type="entry name" value="GLR0591 PROTEIN"/>
    <property type="match status" value="1"/>
</dbReference>
<name>A0ABQ6H2P6_9GAMM</name>
<dbReference type="PANTHER" id="PTHR33361:SF2">
    <property type="entry name" value="DUF885 DOMAIN-CONTAINING PROTEIN"/>
    <property type="match status" value="1"/>
</dbReference>
<dbReference type="PROSITE" id="PS51257">
    <property type="entry name" value="PROKAR_LIPOPROTEIN"/>
    <property type="match status" value="1"/>
</dbReference>
<dbReference type="EMBL" id="BSSU01000007">
    <property type="protein sequence ID" value="GLX82169.1"/>
    <property type="molecule type" value="Genomic_DNA"/>
</dbReference>
<keyword evidence="2" id="KW-1185">Reference proteome</keyword>
<reference evidence="1 2" key="1">
    <citation type="submission" date="2023-03" db="EMBL/GenBank/DDBJ databases">
        <title>Draft genome sequence of Thalassotalea eurytherma JCM 18482T.</title>
        <authorList>
            <person name="Sawabe T."/>
        </authorList>
    </citation>
    <scope>NUCLEOTIDE SEQUENCE [LARGE SCALE GENOMIC DNA]</scope>
    <source>
        <strain evidence="1 2">JCM 18482</strain>
    </source>
</reference>
<accession>A0ABQ6H2P6</accession>
<gene>
    <name evidence="1" type="ORF">theurythT_16210</name>
</gene>